<accession>A0A6G0Z148</accession>
<evidence type="ECO:0000259" key="6">
    <source>
        <dbReference type="SMART" id="SM00093"/>
    </source>
</evidence>
<dbReference type="SMART" id="SM00093">
    <property type="entry name" value="SERPIN"/>
    <property type="match status" value="1"/>
</dbReference>
<dbReference type="PANTHER" id="PTHR11461">
    <property type="entry name" value="SERINE PROTEASE INHIBITOR, SERPIN"/>
    <property type="match status" value="1"/>
</dbReference>
<gene>
    <name evidence="7" type="ORF">FWK35_00021287</name>
</gene>
<evidence type="ECO:0000313" key="8">
    <source>
        <dbReference type="Proteomes" id="UP000478052"/>
    </source>
</evidence>
<feature type="region of interest" description="Disordered" evidence="4">
    <location>
        <begin position="357"/>
        <end position="394"/>
    </location>
</feature>
<evidence type="ECO:0000313" key="7">
    <source>
        <dbReference type="EMBL" id="KAF0764053.1"/>
    </source>
</evidence>
<dbReference type="InterPro" id="IPR042178">
    <property type="entry name" value="Serpin_sf_1"/>
</dbReference>
<dbReference type="InterPro" id="IPR023796">
    <property type="entry name" value="Serpin_dom"/>
</dbReference>
<dbReference type="InterPro" id="IPR042185">
    <property type="entry name" value="Serpin_sf_2"/>
</dbReference>
<dbReference type="OrthoDB" id="1063785at2759"/>
<evidence type="ECO:0000256" key="2">
    <source>
        <dbReference type="ARBA" id="ARBA00022900"/>
    </source>
</evidence>
<feature type="compositionally biased region" description="Polar residues" evidence="4">
    <location>
        <begin position="357"/>
        <end position="366"/>
    </location>
</feature>
<dbReference type="InterPro" id="IPR000215">
    <property type="entry name" value="Serpin_fam"/>
</dbReference>
<dbReference type="GO" id="GO:0005615">
    <property type="term" value="C:extracellular space"/>
    <property type="evidence" value="ECO:0007669"/>
    <property type="project" value="InterPro"/>
</dbReference>
<feature type="compositionally biased region" description="Polar residues" evidence="4">
    <location>
        <begin position="226"/>
        <end position="240"/>
    </location>
</feature>
<feature type="region of interest" description="Disordered" evidence="4">
    <location>
        <begin position="1577"/>
        <end position="1629"/>
    </location>
</feature>
<keyword evidence="2" id="KW-0722">Serine protease inhibitor</keyword>
<feature type="domain" description="Serpin" evidence="6">
    <location>
        <begin position="1234"/>
        <end position="1680"/>
    </location>
</feature>
<feature type="region of interest" description="Disordered" evidence="4">
    <location>
        <begin position="923"/>
        <end position="950"/>
    </location>
</feature>
<dbReference type="InterPro" id="IPR036186">
    <property type="entry name" value="Serpin_sf"/>
</dbReference>
<feature type="compositionally biased region" description="Polar residues" evidence="4">
    <location>
        <begin position="931"/>
        <end position="947"/>
    </location>
</feature>
<keyword evidence="5" id="KW-0732">Signal</keyword>
<protein>
    <submittedName>
        <fullName evidence="7">Mucin-5AC</fullName>
    </submittedName>
</protein>
<evidence type="ECO:0000256" key="3">
    <source>
        <dbReference type="RuleBase" id="RU000411"/>
    </source>
</evidence>
<dbReference type="PANTHER" id="PTHR11461:SF372">
    <property type="entry name" value="ACCESSORY GLAND PROTEIN ACP76A-RELATED"/>
    <property type="match status" value="1"/>
</dbReference>
<feature type="compositionally biased region" description="Basic and acidic residues" evidence="4">
    <location>
        <begin position="367"/>
        <end position="384"/>
    </location>
</feature>
<dbReference type="Pfam" id="PF00079">
    <property type="entry name" value="Serpin"/>
    <property type="match status" value="1"/>
</dbReference>
<reference evidence="7 8" key="1">
    <citation type="submission" date="2019-08" db="EMBL/GenBank/DDBJ databases">
        <title>Whole genome of Aphis craccivora.</title>
        <authorList>
            <person name="Voronova N.V."/>
            <person name="Shulinski R.S."/>
            <person name="Bandarenka Y.V."/>
            <person name="Zhorov D.G."/>
            <person name="Warner D."/>
        </authorList>
    </citation>
    <scope>NUCLEOTIDE SEQUENCE [LARGE SCALE GENOMIC DNA]</scope>
    <source>
        <strain evidence="7">180601</strain>
        <tissue evidence="7">Whole Body</tissue>
    </source>
</reference>
<name>A0A6G0Z148_APHCR</name>
<evidence type="ECO:0000256" key="1">
    <source>
        <dbReference type="ARBA" id="ARBA00022690"/>
    </source>
</evidence>
<keyword evidence="1" id="KW-0646">Protease inhibitor</keyword>
<dbReference type="GO" id="GO:0004867">
    <property type="term" value="F:serine-type endopeptidase inhibitor activity"/>
    <property type="evidence" value="ECO:0007669"/>
    <property type="project" value="UniProtKB-KW"/>
</dbReference>
<dbReference type="Gene3D" id="2.30.39.10">
    <property type="entry name" value="Alpha-1-antitrypsin, domain 1"/>
    <property type="match status" value="1"/>
</dbReference>
<feature type="signal peptide" evidence="5">
    <location>
        <begin position="1"/>
        <end position="20"/>
    </location>
</feature>
<organism evidence="7 8">
    <name type="scientific">Aphis craccivora</name>
    <name type="common">Cowpea aphid</name>
    <dbReference type="NCBI Taxonomy" id="307492"/>
    <lineage>
        <taxon>Eukaryota</taxon>
        <taxon>Metazoa</taxon>
        <taxon>Ecdysozoa</taxon>
        <taxon>Arthropoda</taxon>
        <taxon>Hexapoda</taxon>
        <taxon>Insecta</taxon>
        <taxon>Pterygota</taxon>
        <taxon>Neoptera</taxon>
        <taxon>Paraneoptera</taxon>
        <taxon>Hemiptera</taxon>
        <taxon>Sternorrhyncha</taxon>
        <taxon>Aphidomorpha</taxon>
        <taxon>Aphidoidea</taxon>
        <taxon>Aphididae</taxon>
        <taxon>Aphidini</taxon>
        <taxon>Aphis</taxon>
        <taxon>Aphis</taxon>
    </lineage>
</organism>
<dbReference type="InterPro" id="IPR023795">
    <property type="entry name" value="Serpin_CS"/>
</dbReference>
<comment type="similarity">
    <text evidence="3">Belongs to the serpin family.</text>
</comment>
<feature type="chain" id="PRO_5026352744" evidence="5">
    <location>
        <begin position="21"/>
        <end position="1684"/>
    </location>
</feature>
<feature type="region of interest" description="Disordered" evidence="4">
    <location>
        <begin position="226"/>
        <end position="245"/>
    </location>
</feature>
<evidence type="ECO:0000256" key="5">
    <source>
        <dbReference type="SAM" id="SignalP"/>
    </source>
</evidence>
<dbReference type="SUPFAM" id="SSF56574">
    <property type="entry name" value="Serpins"/>
    <property type="match status" value="1"/>
</dbReference>
<dbReference type="PROSITE" id="PS00284">
    <property type="entry name" value="SERPIN"/>
    <property type="match status" value="1"/>
</dbReference>
<keyword evidence="8" id="KW-1185">Reference proteome</keyword>
<sequence length="1684" mass="182090">MAGTDTRWLVILCLLSSAQCVPSKVTSQSETDSEDSRRVLGSSVVTSVSVIMDHGNGTKTYFADGQSKNVHKPTDTIIGSPGNLLSPDRYEFYTFDETGDLVKRLMTLDEIHGLIAGADPESVMADASPTYYHDALASHSSEALMHLPASDLESLDAPAVHKVLESVQNVLKNEMAANSGKPIPSMPSTSLHRPDSASAWSALFPGLIETPDDVAHLSGYLLPSKTTESTGAPLTKNPLSPTKAPLVSMQPQLTTLKLPSSSIRTQLTTTTEKIRSTPKYSTVKPEVTTKYTPTQSTTQWTTFKPSTTKKPFKPIQSFEKQKPALQKPILTMHSTTKPPIVSDSFEINKEMSASISDMLSQVTDSQSSDHKPLQTNDLVEKDSTSDYVPEESSPELSYYSPIAMSLSTGGALKPVTEALTSARKPPTTMTFKTTTTDVPFSQKTAPTIMSTRFSPPKSNATKPRPYANATTASYMTKPSSINKYTATTPPTTRNNYHYPPSNMSTKYMQKITQTTQAYPNKLIDSFVKVVNKTINNATLSVKQPNDTFWNSTEESKNKFVKEPVKGFQTKVTSSRPNGINRTNVTLSNRIQELKTTAIPNFGFGSSTTTVRSQTEPDKYVSVKVEEWPITVQHPTAYPSTTPYMSTEKSFFSSNSQSLNSVTDANVIRDLISSFMTKTSTSSSSSTSTLSPTTVSAQQTLTAAMSTTTPSAVNTITGIPASMISSTVGDLVTPTTTTTTTTGSVSTTTVSIKIEAAENTTVETTTKSASTTKEMEAVKTAVEAADSGIIAMTTTAASTSAANTIAVDTTSAQVTTGTPITQTMSSTATGFISSTIAAETTVANATKVTFTTPESEAQYVPVTHFLPELQLKDRPENENNNSAPSVDLMLKDGINAVTNMLQNTQKPAVATVLETEYQEIGEHSYEKLSSVEGKQSSTEQNSRKQATVKSEFDETTTFSISENTASQEFYDFTTIATESVTKFPEQNDTVAAESMATNDTEQILRNSELGLEMLTVFNVSSTDGPGQVAKLADLSSETQELYDTTTPFENRGASTNIATDTEEPVTTTFALYVQPVTKEVTASTVTVPSTSTTTAKLPSPIPLVKAATVTPASVSTVPEASVAPATASTTASAAVSVTASESEIQNSTSPIVENSSVAVTNYTTLSTPALVTLPPAVKSPGPSSNAYRPPMANSASPSTVELHPAPHESMGMEASVAFLGDDVRRFADLCNELSFKMWTAVTGKGQIASRSLVLSPFELTAMLAMVFLGARGSTSGQMNDVLRLDDMVTFNPHQVLRNITHSITNVNNPGVATASFVREIYSHKGNGKILEFYKERVQQYYDGHVEEVDFNTIGDVLRRRTNLLVKRQTLGRVVEYLRGSGLSLTPPFAAFSANVFQTSCESASTEGRDGEMYFVVRPSTRQRRLVPVPAAVWRSGFLAGYEPGLDATAVCLGPDSAVSTILVLPGQQGQVAPGDGLARLEQRLIETSYRRGGWSRVLRSLLPRPGLELQVPRFSHRSVLNATAALQKMGLRDVFSDQKADLRGVNGLYDLYLSDMLQVNTFSTCGEDTIGARHHVETYPASPQRMGRSSRHESAQNGGDDDSLTSGDEEMVHNGRPEGSRRKRYADDLPLHSPYSHLPLNLRPRQARLPDVPRLRFDRPFLYLVRHNPTGMIIYLGRFNPRLLP</sequence>
<proteinExistence type="inferred from homology"/>
<feature type="compositionally biased region" description="Acidic residues" evidence="4">
    <location>
        <begin position="1598"/>
        <end position="1608"/>
    </location>
</feature>
<dbReference type="Proteomes" id="UP000478052">
    <property type="component" value="Unassembled WGS sequence"/>
</dbReference>
<dbReference type="Gene3D" id="3.30.497.10">
    <property type="entry name" value="Antithrombin, subunit I, domain 2"/>
    <property type="match status" value="1"/>
</dbReference>
<comment type="caution">
    <text evidence="7">The sequence shown here is derived from an EMBL/GenBank/DDBJ whole genome shotgun (WGS) entry which is preliminary data.</text>
</comment>
<feature type="region of interest" description="Disordered" evidence="4">
    <location>
        <begin position="1175"/>
        <end position="1199"/>
    </location>
</feature>
<feature type="compositionally biased region" description="Basic and acidic residues" evidence="4">
    <location>
        <begin position="1609"/>
        <end position="1629"/>
    </location>
</feature>
<dbReference type="EMBL" id="VUJU01001731">
    <property type="protein sequence ID" value="KAF0764053.1"/>
    <property type="molecule type" value="Genomic_DNA"/>
</dbReference>
<evidence type="ECO:0000256" key="4">
    <source>
        <dbReference type="SAM" id="MobiDB-lite"/>
    </source>
</evidence>